<dbReference type="STRING" id="52689.AKG39_08855"/>
<dbReference type="EMBL" id="LGYO01000021">
    <property type="protein sequence ID" value="KNZ42045.1"/>
    <property type="molecule type" value="Genomic_DNA"/>
</dbReference>
<keyword evidence="2" id="KW-1185">Reference proteome</keyword>
<dbReference type="AlphaFoldDB" id="A0A0L6U2N1"/>
<dbReference type="InterPro" id="IPR029465">
    <property type="entry name" value="ATPgrasp_TupA"/>
</dbReference>
<protein>
    <submittedName>
        <fullName evidence="1">Uncharacterized protein</fullName>
    </submittedName>
</protein>
<dbReference type="Pfam" id="PF14305">
    <property type="entry name" value="ATPgrasp_TupA"/>
    <property type="match status" value="1"/>
</dbReference>
<accession>A0A0L6U2N1</accession>
<organism evidence="1 2">
    <name type="scientific">Acetobacterium bakii</name>
    <dbReference type="NCBI Taxonomy" id="52689"/>
    <lineage>
        <taxon>Bacteria</taxon>
        <taxon>Bacillati</taxon>
        <taxon>Bacillota</taxon>
        <taxon>Clostridia</taxon>
        <taxon>Eubacteriales</taxon>
        <taxon>Eubacteriaceae</taxon>
        <taxon>Acetobacterium</taxon>
    </lineage>
</organism>
<sequence length="293" mass="34211">MLAPMNLLYKISPKLNLKILYKLKTGYTLSLENPVKFTEKLQWIKLYERNTLMTRCSDKFLVRDYIKSHGCGALLNELYWEGFDPEEIPFDELPDAFVIKATHGSGFNIICENKRLLNREKTIALLKKWLNAKFLLCYGEWYYGVEKPRVIVEKYLKDEDRDTLFEYMFFCFHGEPRFIHVKRAADKDAANVYDLDFNLMPDVKMGEEDDLGVELPKPENLDEMLECARKLSKEFLHVRVDLYEVNGKVVFGELSFTKGAGFNRIAPASFDILMGSWLELPIKVGEKCWIIKN</sequence>
<name>A0A0L6U2N1_9FIRM</name>
<gene>
    <name evidence="1" type="ORF">AKG39_08855</name>
</gene>
<dbReference type="Proteomes" id="UP000036873">
    <property type="component" value="Unassembled WGS sequence"/>
</dbReference>
<evidence type="ECO:0000313" key="2">
    <source>
        <dbReference type="Proteomes" id="UP000036873"/>
    </source>
</evidence>
<proteinExistence type="predicted"/>
<reference evidence="2" key="1">
    <citation type="submission" date="2015-07" db="EMBL/GenBank/DDBJ databases">
        <title>Draft genome sequence of Acetobacterium bakii DSM 8293, a potential psychrophilic chemical producer through syngas fermentation.</title>
        <authorList>
            <person name="Song Y."/>
            <person name="Hwang S."/>
            <person name="Cho B.-K."/>
        </authorList>
    </citation>
    <scope>NUCLEOTIDE SEQUENCE [LARGE SCALE GENOMIC DNA]</scope>
    <source>
        <strain evidence="2">DSM 8239</strain>
    </source>
</reference>
<dbReference type="PATRIC" id="fig|52689.4.peg.976"/>
<evidence type="ECO:0000313" key="1">
    <source>
        <dbReference type="EMBL" id="KNZ42045.1"/>
    </source>
</evidence>
<comment type="caution">
    <text evidence="1">The sequence shown here is derived from an EMBL/GenBank/DDBJ whole genome shotgun (WGS) entry which is preliminary data.</text>
</comment>